<keyword evidence="1" id="KW-0175">Coiled coil</keyword>
<evidence type="ECO:0000313" key="4">
    <source>
        <dbReference type="Proteomes" id="UP000613974"/>
    </source>
</evidence>
<keyword evidence="2" id="KW-0732">Signal</keyword>
<gene>
    <name evidence="3" type="ORF">Snoj_74860</name>
</gene>
<name>A0ABQ3SZJ8_9ACTN</name>
<dbReference type="EMBL" id="BNEC01000005">
    <property type="protein sequence ID" value="GHI73568.1"/>
    <property type="molecule type" value="Genomic_DNA"/>
</dbReference>
<dbReference type="Proteomes" id="UP000613974">
    <property type="component" value="Unassembled WGS sequence"/>
</dbReference>
<feature type="coiled-coil region" evidence="1">
    <location>
        <begin position="285"/>
        <end position="312"/>
    </location>
</feature>
<feature type="chain" id="PRO_5045358137" description="Lipoprotein" evidence="2">
    <location>
        <begin position="29"/>
        <end position="316"/>
    </location>
</feature>
<comment type="caution">
    <text evidence="3">The sequence shown here is derived from an EMBL/GenBank/DDBJ whole genome shotgun (WGS) entry which is preliminary data.</text>
</comment>
<proteinExistence type="predicted"/>
<dbReference type="PROSITE" id="PS51257">
    <property type="entry name" value="PROKAR_LIPOPROTEIN"/>
    <property type="match status" value="1"/>
</dbReference>
<keyword evidence="4" id="KW-1185">Reference proteome</keyword>
<evidence type="ECO:0008006" key="5">
    <source>
        <dbReference type="Google" id="ProtNLM"/>
    </source>
</evidence>
<evidence type="ECO:0000256" key="1">
    <source>
        <dbReference type="SAM" id="Coils"/>
    </source>
</evidence>
<organism evidence="3 4">
    <name type="scientific">Streptomyces nojiriensis</name>
    <dbReference type="NCBI Taxonomy" id="66374"/>
    <lineage>
        <taxon>Bacteria</taxon>
        <taxon>Bacillati</taxon>
        <taxon>Actinomycetota</taxon>
        <taxon>Actinomycetes</taxon>
        <taxon>Kitasatosporales</taxon>
        <taxon>Streptomycetaceae</taxon>
        <taxon>Streptomyces</taxon>
    </lineage>
</organism>
<dbReference type="GeneID" id="95591799"/>
<protein>
    <recommendedName>
        <fullName evidence="5">Lipoprotein</fullName>
    </recommendedName>
</protein>
<sequence length="316" mass="34360">MFSTRSPRPVLTASAAVLALLLTGCSQSGGEDSAEEPAIGAVPTLLESRSLTFPISAYLPDEQQLGVLGEAQDILIDQCMQRYGFRYQLRQKADPAVKHDFARRYGLSDPAEAARLGFENPQLSGREKPPQPQLGPNEKLVLHGLEVDPSLPVPMSQEEAEKSDVATTVVAGQKVPAGGCARESSLKLLSPTKDTVESMVVQGFGFDAYARSRKDSRVTKAIKSWSECMGKHGYTVDNPMDRPPGIEDANLSSPQAIAMAKQDVDCKKETNLVGIWYTVELAYQKRVIEQNAENLDRAKKQLDERMKLAASLIAGA</sequence>
<feature type="signal peptide" evidence="2">
    <location>
        <begin position="1"/>
        <end position="28"/>
    </location>
</feature>
<accession>A0ABQ3SZJ8</accession>
<evidence type="ECO:0000313" key="3">
    <source>
        <dbReference type="EMBL" id="GHI73568.1"/>
    </source>
</evidence>
<evidence type="ECO:0000256" key="2">
    <source>
        <dbReference type="SAM" id="SignalP"/>
    </source>
</evidence>
<reference evidence="4" key="1">
    <citation type="submission" date="2023-07" db="EMBL/GenBank/DDBJ databases">
        <title>Whole genome shotgun sequence of Streptomyces nojiriensis NBRC 13794.</title>
        <authorList>
            <person name="Komaki H."/>
            <person name="Tamura T."/>
        </authorList>
    </citation>
    <scope>NUCLEOTIDE SEQUENCE [LARGE SCALE GENOMIC DNA]</scope>
    <source>
        <strain evidence="4">NBRC 13794</strain>
    </source>
</reference>
<dbReference type="RefSeq" id="WP_189733612.1">
    <property type="nucleotide sequence ID" value="NZ_BMRL01000001.1"/>
</dbReference>